<feature type="transmembrane region" description="Helical" evidence="10">
    <location>
        <begin position="324"/>
        <end position="349"/>
    </location>
</feature>
<dbReference type="FunFam" id="3.40.50.720:FF:000036">
    <property type="entry name" value="Glutathione-regulated potassium-efflux system protein KefB"/>
    <property type="match status" value="1"/>
</dbReference>
<evidence type="ECO:0000256" key="4">
    <source>
        <dbReference type="ARBA" id="ARBA00022538"/>
    </source>
</evidence>
<dbReference type="Proteomes" id="UP000216101">
    <property type="component" value="Unassembled WGS sequence"/>
</dbReference>
<keyword evidence="8" id="KW-0406">Ion transport</keyword>
<dbReference type="InterPro" id="IPR036291">
    <property type="entry name" value="NAD(P)-bd_dom_sf"/>
</dbReference>
<dbReference type="Gene3D" id="3.30.70.1450">
    <property type="entry name" value="Regulator of K+ conductance, C-terminal domain"/>
    <property type="match status" value="1"/>
</dbReference>
<dbReference type="InterPro" id="IPR038770">
    <property type="entry name" value="Na+/solute_symporter_sf"/>
</dbReference>
<dbReference type="GO" id="GO:1902600">
    <property type="term" value="P:proton transmembrane transport"/>
    <property type="evidence" value="ECO:0007669"/>
    <property type="project" value="InterPro"/>
</dbReference>
<feature type="domain" description="RCK N-terminal" evidence="11">
    <location>
        <begin position="408"/>
        <end position="525"/>
    </location>
</feature>
<dbReference type="Gene3D" id="1.20.1530.20">
    <property type="match status" value="1"/>
</dbReference>
<keyword evidence="3" id="KW-0050">Antiport</keyword>
<dbReference type="Pfam" id="PF00999">
    <property type="entry name" value="Na_H_Exchanger"/>
    <property type="match status" value="1"/>
</dbReference>
<accession>A0A266QE53</accession>
<dbReference type="InterPro" id="IPR006153">
    <property type="entry name" value="Cation/H_exchanger_TM"/>
</dbReference>
<evidence type="ECO:0000256" key="6">
    <source>
        <dbReference type="ARBA" id="ARBA00022958"/>
    </source>
</evidence>
<reference evidence="14" key="1">
    <citation type="submission" date="2017-05" db="EMBL/GenBank/DDBJ databases">
        <authorList>
            <person name="Barney B.M."/>
        </authorList>
    </citation>
    <scope>NUCLEOTIDE SEQUENCE [LARGE SCALE GENOMIC DNA]</scope>
    <source>
        <strain evidence="14">PSBB022</strain>
    </source>
</reference>
<evidence type="ECO:0000256" key="9">
    <source>
        <dbReference type="ARBA" id="ARBA00023136"/>
    </source>
</evidence>
<feature type="transmembrane region" description="Helical" evidence="10">
    <location>
        <begin position="112"/>
        <end position="133"/>
    </location>
</feature>
<dbReference type="GO" id="GO:0006813">
    <property type="term" value="P:potassium ion transport"/>
    <property type="evidence" value="ECO:0007669"/>
    <property type="project" value="UniProtKB-KW"/>
</dbReference>
<evidence type="ECO:0000256" key="10">
    <source>
        <dbReference type="SAM" id="Phobius"/>
    </source>
</evidence>
<dbReference type="InterPro" id="IPR003148">
    <property type="entry name" value="RCK_N"/>
</dbReference>
<dbReference type="PROSITE" id="PS51202">
    <property type="entry name" value="RCK_C"/>
    <property type="match status" value="1"/>
</dbReference>
<keyword evidence="4" id="KW-0633">Potassium transport</keyword>
<dbReference type="AlphaFoldDB" id="A0A266QE53"/>
<feature type="transmembrane region" description="Helical" evidence="10">
    <location>
        <begin position="54"/>
        <end position="72"/>
    </location>
</feature>
<proteinExistence type="predicted"/>
<dbReference type="GO" id="GO:0015297">
    <property type="term" value="F:antiporter activity"/>
    <property type="evidence" value="ECO:0007669"/>
    <property type="project" value="UniProtKB-KW"/>
</dbReference>
<feature type="transmembrane region" description="Helical" evidence="10">
    <location>
        <begin position="180"/>
        <end position="202"/>
    </location>
</feature>
<evidence type="ECO:0000256" key="7">
    <source>
        <dbReference type="ARBA" id="ARBA00022989"/>
    </source>
</evidence>
<keyword evidence="5 10" id="KW-0812">Transmembrane</keyword>
<dbReference type="GO" id="GO:0008324">
    <property type="term" value="F:monoatomic cation transmembrane transporter activity"/>
    <property type="evidence" value="ECO:0007669"/>
    <property type="project" value="InterPro"/>
</dbReference>
<keyword evidence="6" id="KW-0630">Potassium</keyword>
<evidence type="ECO:0000313" key="13">
    <source>
        <dbReference type="EMBL" id="OZY87631.1"/>
    </source>
</evidence>
<dbReference type="PANTHER" id="PTHR46157:SF4">
    <property type="entry name" value="K(+) EFFLUX ANTIPORTER 3, CHLOROPLASTIC"/>
    <property type="match status" value="1"/>
</dbReference>
<keyword evidence="9 10" id="KW-0472">Membrane</keyword>
<dbReference type="GO" id="GO:0012505">
    <property type="term" value="C:endomembrane system"/>
    <property type="evidence" value="ECO:0007669"/>
    <property type="project" value="UniProtKB-SubCell"/>
</dbReference>
<feature type="transmembrane region" description="Helical" evidence="10">
    <location>
        <begin position="291"/>
        <end position="312"/>
    </location>
</feature>
<dbReference type="GO" id="GO:0005886">
    <property type="term" value="C:plasma membrane"/>
    <property type="evidence" value="ECO:0007669"/>
    <property type="project" value="TreeGrafter"/>
</dbReference>
<comment type="subcellular location">
    <subcellularLocation>
        <location evidence="1">Endomembrane system</location>
        <topology evidence="1">Multi-pass membrane protein</topology>
    </subcellularLocation>
</comment>
<evidence type="ECO:0000256" key="8">
    <source>
        <dbReference type="ARBA" id="ARBA00023065"/>
    </source>
</evidence>
<comment type="caution">
    <text evidence="13">The sequence shown here is derived from an EMBL/GenBank/DDBJ whole genome shotgun (WGS) entry which is preliminary data.</text>
</comment>
<evidence type="ECO:0000259" key="12">
    <source>
        <dbReference type="PROSITE" id="PS51202"/>
    </source>
</evidence>
<sequence>MELLAQILLLLGIAVVVVVVFQRLRIPSSLGYLLVGLILGPYTAGPVIDLPQIKVLAEFGIVFLLFTIGLNFSLPQLHALRHQVLGLGTGQVVFTTLLVGLLAWFFGFEPAVAFVIGAVFAQSSTTIIGKQLAEQGEENSRHGRLGLAMSVFQDVTAVPFVVVIPVLGAAAGAEVLFDTLGWAMAKAVLAFTLVFVVGRWVLRPVFHVVAEQRSAEVFTLTVLLVALLAAWTTNSLGLSLAFGAFLAGMMLGETEFRHQVESTIRPFRDVLLGLFFVGIGMLVDPTALPAIWHWALLGTVVLIVSKTLLVYVMVKRSGIDSLTAWRTGLLLSVGGEFGLALLAIALSAGVIDNQLSQTILTAVLFAMIAGPFVIRYNHTIARLLTGGHPASVVVETPALSVETSAGLKDHVIICGYGRIGQSVGRFLEEEKIPFIALDLDPLRVREAHTAGEPVYYGDATQRDILDALGLERARLVVISHDDVGAALKMLNYLHALRPTLPVMVRTRDESQVEELQAAGALEVVPETLEAGLMIASQALLLLDVPMSRVARRIRLQRSGRYRLMREFFRGDELSEKPEERDAKRLRSIVIPDGSPVIGQRLDALNLSELTVTALVRQGARQSSPEPDTVLAAGDVLVIYGALDRLQQAEKLELRALE</sequence>
<evidence type="ECO:0000313" key="14">
    <source>
        <dbReference type="Proteomes" id="UP000216101"/>
    </source>
</evidence>
<name>A0A266QE53_9GAMM</name>
<evidence type="ECO:0000256" key="1">
    <source>
        <dbReference type="ARBA" id="ARBA00004127"/>
    </source>
</evidence>
<keyword evidence="2" id="KW-0813">Transport</keyword>
<gene>
    <name evidence="13" type="ORF">CBP51_11870</name>
</gene>
<dbReference type="PANTHER" id="PTHR46157">
    <property type="entry name" value="K(+) EFFLUX ANTIPORTER 3, CHLOROPLASTIC"/>
    <property type="match status" value="1"/>
</dbReference>
<evidence type="ECO:0000256" key="3">
    <source>
        <dbReference type="ARBA" id="ARBA00022449"/>
    </source>
</evidence>
<feature type="domain" description="RCK C-terminal" evidence="12">
    <location>
        <begin position="573"/>
        <end position="654"/>
    </location>
</feature>
<organism evidence="13 14">
    <name type="scientific">Cellvibrio mixtus</name>
    <dbReference type="NCBI Taxonomy" id="39650"/>
    <lineage>
        <taxon>Bacteria</taxon>
        <taxon>Pseudomonadati</taxon>
        <taxon>Pseudomonadota</taxon>
        <taxon>Gammaproteobacteria</taxon>
        <taxon>Cellvibrionales</taxon>
        <taxon>Cellvibrionaceae</taxon>
        <taxon>Cellvibrio</taxon>
    </lineage>
</organism>
<dbReference type="Pfam" id="PF02254">
    <property type="entry name" value="TrkA_N"/>
    <property type="match status" value="1"/>
</dbReference>
<evidence type="ECO:0000259" key="11">
    <source>
        <dbReference type="PROSITE" id="PS51201"/>
    </source>
</evidence>
<evidence type="ECO:0000256" key="5">
    <source>
        <dbReference type="ARBA" id="ARBA00022692"/>
    </source>
</evidence>
<dbReference type="SUPFAM" id="SSF116726">
    <property type="entry name" value="TrkA C-terminal domain-like"/>
    <property type="match status" value="1"/>
</dbReference>
<keyword evidence="14" id="KW-1185">Reference proteome</keyword>
<keyword evidence="7 10" id="KW-1133">Transmembrane helix</keyword>
<dbReference type="SUPFAM" id="SSF51735">
    <property type="entry name" value="NAD(P)-binding Rossmann-fold domains"/>
    <property type="match status" value="1"/>
</dbReference>
<dbReference type="Pfam" id="PF02080">
    <property type="entry name" value="TrkA_C"/>
    <property type="match status" value="1"/>
</dbReference>
<dbReference type="EMBL" id="NHNI01000001">
    <property type="protein sequence ID" value="OZY87631.1"/>
    <property type="molecule type" value="Genomic_DNA"/>
</dbReference>
<feature type="transmembrane region" description="Helical" evidence="10">
    <location>
        <begin position="84"/>
        <end position="106"/>
    </location>
</feature>
<evidence type="ECO:0000256" key="2">
    <source>
        <dbReference type="ARBA" id="ARBA00022448"/>
    </source>
</evidence>
<dbReference type="InterPro" id="IPR006037">
    <property type="entry name" value="RCK_C"/>
</dbReference>
<dbReference type="RefSeq" id="WP_094984999.1">
    <property type="nucleotide sequence ID" value="NZ_NHNI01000001.1"/>
</dbReference>
<dbReference type="InterPro" id="IPR036721">
    <property type="entry name" value="RCK_C_sf"/>
</dbReference>
<dbReference type="PROSITE" id="PS51201">
    <property type="entry name" value="RCK_N"/>
    <property type="match status" value="1"/>
</dbReference>
<feature type="transmembrane region" description="Helical" evidence="10">
    <location>
        <begin position="355"/>
        <end position="374"/>
    </location>
</feature>
<feature type="transmembrane region" description="Helical" evidence="10">
    <location>
        <begin position="6"/>
        <end position="24"/>
    </location>
</feature>
<dbReference type="Gene3D" id="3.40.50.720">
    <property type="entry name" value="NAD(P)-binding Rossmann-like Domain"/>
    <property type="match status" value="1"/>
</dbReference>
<protein>
    <submittedName>
        <fullName evidence="13">Sodium:proton exchanger</fullName>
    </submittedName>
</protein>
<feature type="transmembrane region" description="Helical" evidence="10">
    <location>
        <begin position="145"/>
        <end position="168"/>
    </location>
</feature>
<feature type="transmembrane region" description="Helical" evidence="10">
    <location>
        <begin position="31"/>
        <end position="48"/>
    </location>
</feature>